<protein>
    <recommendedName>
        <fullName evidence="7">Cytochrome P450</fullName>
    </recommendedName>
</protein>
<evidence type="ECO:0000256" key="1">
    <source>
        <dbReference type="ARBA" id="ARBA00001971"/>
    </source>
</evidence>
<dbReference type="InterPro" id="IPR001128">
    <property type="entry name" value="Cyt_P450"/>
</dbReference>
<evidence type="ECO:0000256" key="4">
    <source>
        <dbReference type="ARBA" id="ARBA00023004"/>
    </source>
</evidence>
<dbReference type="EMBL" id="JAKIXB020000011">
    <property type="protein sequence ID" value="KAL1604235.1"/>
    <property type="molecule type" value="Genomic_DNA"/>
</dbReference>
<keyword evidence="6" id="KW-1185">Reference proteome</keyword>
<comment type="caution">
    <text evidence="5">The sequence shown here is derived from an EMBL/GenBank/DDBJ whole genome shotgun (WGS) entry which is preliminary data.</text>
</comment>
<dbReference type="PANTHER" id="PTHR24305">
    <property type="entry name" value="CYTOCHROME P450"/>
    <property type="match status" value="1"/>
</dbReference>
<dbReference type="PRINTS" id="PR00465">
    <property type="entry name" value="EP450IV"/>
</dbReference>
<evidence type="ECO:0000256" key="2">
    <source>
        <dbReference type="ARBA" id="ARBA00010617"/>
    </source>
</evidence>
<comment type="cofactor">
    <cofactor evidence="1">
        <name>heme</name>
        <dbReference type="ChEBI" id="CHEBI:30413"/>
    </cofactor>
</comment>
<name>A0ABR3RIG8_9PLEO</name>
<keyword evidence="4" id="KW-0408">Iron</keyword>
<gene>
    <name evidence="5" type="ORF">SLS59_004029</name>
</gene>
<organism evidence="5 6">
    <name type="scientific">Nothophoma quercina</name>
    <dbReference type="NCBI Taxonomy" id="749835"/>
    <lineage>
        <taxon>Eukaryota</taxon>
        <taxon>Fungi</taxon>
        <taxon>Dikarya</taxon>
        <taxon>Ascomycota</taxon>
        <taxon>Pezizomycotina</taxon>
        <taxon>Dothideomycetes</taxon>
        <taxon>Pleosporomycetidae</taxon>
        <taxon>Pleosporales</taxon>
        <taxon>Pleosporineae</taxon>
        <taxon>Didymellaceae</taxon>
        <taxon>Nothophoma</taxon>
    </lineage>
</organism>
<reference evidence="5 6" key="1">
    <citation type="submission" date="2024-02" db="EMBL/GenBank/DDBJ databases">
        <title>De novo assembly and annotation of 12 fungi associated with fruit tree decline syndrome in Ontario, Canada.</title>
        <authorList>
            <person name="Sulman M."/>
            <person name="Ellouze W."/>
            <person name="Ilyukhin E."/>
        </authorList>
    </citation>
    <scope>NUCLEOTIDE SEQUENCE [LARGE SCALE GENOMIC DNA]</scope>
    <source>
        <strain evidence="5 6">M97-236</strain>
    </source>
</reference>
<dbReference type="Gene3D" id="1.10.630.10">
    <property type="entry name" value="Cytochrome P450"/>
    <property type="match status" value="1"/>
</dbReference>
<dbReference type="InterPro" id="IPR050121">
    <property type="entry name" value="Cytochrome_P450_monoxygenase"/>
</dbReference>
<dbReference type="PANTHER" id="PTHR24305:SF166">
    <property type="entry name" value="CYTOCHROME P450 12A4, MITOCHONDRIAL-RELATED"/>
    <property type="match status" value="1"/>
</dbReference>
<evidence type="ECO:0000313" key="6">
    <source>
        <dbReference type="Proteomes" id="UP001521222"/>
    </source>
</evidence>
<sequence>MLSLGVVLLAAPVLLLLQYGVSYMSNPLRKIPAAHPLAPFTSLWMSSIRWRKIENATLKEAHDRLGPVICLGPKEISVNCVKGGVRDVYAGGFEKRDAKSGYNWYGFFTNFGYVFIRSKKKEFLPETGGLMDASFDNMFSTGLNKPHSARKRMLSNIYSKSVVTASPVLQAQVSAILYKRLLPRLASIYSGAEKGVFEASSLLNASTMDAITSYIFGLKASSNLISNPDQLAWFLDLYNSRRSYNFWPQEFPQLTGFLRKWFRVHMSPSWVAGANAEIEKWTKGMCDGAANVMQQGEVQTQDVPSVYQQLSAAVAKEAKKNDMEGVDLRFVIASEVLDHLAAGFDTSGITLTYVIHELSTHRQIQSRLQQELKTLSPQLVASSSPELPDPKVIDALPVLHAVIWETLRLHSAIPGPQPRFTPPQGCQLGPDAEYFVPSGVRVSASAGLLHQNEDVYERASEWKPERWLDMETVNEEKRKDMESRWFWAFGRSVCAHMKYIVAALYSSYSTVVVDDTGIEQSDSYTAPPKGDKLIIRLEKLQT</sequence>
<keyword evidence="3" id="KW-0479">Metal-binding</keyword>
<dbReference type="Proteomes" id="UP001521222">
    <property type="component" value="Unassembled WGS sequence"/>
</dbReference>
<proteinExistence type="inferred from homology"/>
<evidence type="ECO:0000313" key="5">
    <source>
        <dbReference type="EMBL" id="KAL1604235.1"/>
    </source>
</evidence>
<dbReference type="Pfam" id="PF00067">
    <property type="entry name" value="p450"/>
    <property type="match status" value="1"/>
</dbReference>
<dbReference type="InterPro" id="IPR036396">
    <property type="entry name" value="Cyt_P450_sf"/>
</dbReference>
<dbReference type="InterPro" id="IPR002403">
    <property type="entry name" value="Cyt_P450_E_grp-IV"/>
</dbReference>
<evidence type="ECO:0000256" key="3">
    <source>
        <dbReference type="ARBA" id="ARBA00022723"/>
    </source>
</evidence>
<comment type="similarity">
    <text evidence="2">Belongs to the cytochrome P450 family.</text>
</comment>
<accession>A0ABR3RIG8</accession>
<dbReference type="SUPFAM" id="SSF48264">
    <property type="entry name" value="Cytochrome P450"/>
    <property type="match status" value="1"/>
</dbReference>
<evidence type="ECO:0008006" key="7">
    <source>
        <dbReference type="Google" id="ProtNLM"/>
    </source>
</evidence>